<dbReference type="PROSITE" id="PS50885">
    <property type="entry name" value="HAMP"/>
    <property type="match status" value="1"/>
</dbReference>
<dbReference type="Pfam" id="PF02518">
    <property type="entry name" value="HATPase_c"/>
    <property type="match status" value="1"/>
</dbReference>
<dbReference type="InterPro" id="IPR036890">
    <property type="entry name" value="HATPase_C_sf"/>
</dbReference>
<organism evidence="8 10">
    <name type="scientific">Clostridium septicum</name>
    <dbReference type="NCBI Taxonomy" id="1504"/>
    <lineage>
        <taxon>Bacteria</taxon>
        <taxon>Bacillati</taxon>
        <taxon>Bacillota</taxon>
        <taxon>Clostridia</taxon>
        <taxon>Eubacteriales</taxon>
        <taxon>Clostridiaceae</taxon>
        <taxon>Clostridium</taxon>
    </lineage>
</organism>
<keyword evidence="6" id="KW-1133">Transmembrane helix</keyword>
<dbReference type="SUPFAM" id="SSF158472">
    <property type="entry name" value="HAMP domain-like"/>
    <property type="match status" value="1"/>
</dbReference>
<evidence type="ECO:0000313" key="8">
    <source>
        <dbReference type="EMBL" id="AYE34010.1"/>
    </source>
</evidence>
<keyword evidence="3" id="KW-0808">Transferase</keyword>
<dbReference type="PANTHER" id="PTHR34220:SF7">
    <property type="entry name" value="SENSOR HISTIDINE KINASE YPDA"/>
    <property type="match status" value="1"/>
</dbReference>
<dbReference type="RefSeq" id="WP_066674962.1">
    <property type="nucleotide sequence ID" value="NZ_CABMIZ010000007.1"/>
</dbReference>
<evidence type="ECO:0000259" key="7">
    <source>
        <dbReference type="PROSITE" id="PS50885"/>
    </source>
</evidence>
<evidence type="ECO:0000313" key="9">
    <source>
        <dbReference type="EMBL" id="USS00589.1"/>
    </source>
</evidence>
<name>A0A9N7JL80_CLOSE</name>
<feature type="domain" description="HAMP" evidence="7">
    <location>
        <begin position="311"/>
        <end position="364"/>
    </location>
</feature>
<evidence type="ECO:0000256" key="2">
    <source>
        <dbReference type="ARBA" id="ARBA00022553"/>
    </source>
</evidence>
<proteinExistence type="predicted"/>
<protein>
    <submittedName>
        <fullName evidence="8 9">Histidine kinase</fullName>
    </submittedName>
</protein>
<reference evidence="8 10" key="1">
    <citation type="submission" date="2017-09" db="EMBL/GenBank/DDBJ databases">
        <authorList>
            <person name="Thomas P."/>
            <person name="Seyboldt C."/>
        </authorList>
    </citation>
    <scope>NUCLEOTIDE SEQUENCE [LARGE SCALE GENOMIC DNA]</scope>
    <source>
        <strain evidence="8 10">DSM 7534</strain>
    </source>
</reference>
<dbReference type="EMBL" id="CP023671">
    <property type="protein sequence ID" value="AYE34010.1"/>
    <property type="molecule type" value="Genomic_DNA"/>
</dbReference>
<dbReference type="GeneID" id="303560181"/>
<keyword evidence="5" id="KW-0175">Coiled coil</keyword>
<dbReference type="Pfam" id="PF06580">
    <property type="entry name" value="His_kinase"/>
    <property type="match status" value="1"/>
</dbReference>
<evidence type="ECO:0000256" key="5">
    <source>
        <dbReference type="SAM" id="Coils"/>
    </source>
</evidence>
<evidence type="ECO:0000313" key="10">
    <source>
        <dbReference type="Proteomes" id="UP000280586"/>
    </source>
</evidence>
<keyword evidence="4 8" id="KW-0418">Kinase</keyword>
<feature type="transmembrane region" description="Helical" evidence="6">
    <location>
        <begin position="12"/>
        <end position="32"/>
    </location>
</feature>
<dbReference type="SMART" id="SM00304">
    <property type="entry name" value="HAMP"/>
    <property type="match status" value="1"/>
</dbReference>
<sequence>MSIKHSLIYRRLFIIYTIVIIFLLGSLDFYFIKKSARDVKENNLYINEKIVYGVNEEIHKISNSANIIINNMYKDQYIINDVLKFLSTDMLSYLKWKLDRFAESKEYYYKGVEYFTESTFNANEYLESITFISYDVETITKFNRMNQTSIQDIKDLNLKHEESYSHSDIICNEKSISYLREIREPVTLKPKGAIVLTYDLSYIKKILSNYEDKYELMLIDSKGFVTYDSTEKYKYEYYPYFEKLVAGKTQAYLDESYEVNMLLDTDSGILTLGKIKSNKINKLPSSFYNSLIFIDILLFIIVECLLYIKFEKLTERMDNILVVMEKVKEGKTDVSIPISNEKDELNFISQSFNDMCEKLDQHIKKSYLAEINQKEAELNQKKAEMVALQNQIDPHFLYNTLESIRMKAICNGDKEVGKMLYILAFLFRNQLKEKNIITIKSELDYCEKYIEIFKFRYEDKFKFNIECDDELLDKQIIKFTLQPLIENYFVHGIRLEDNDNKLNIKISKEGEDIIIVIKENGRGIPEEKLEVLTRMINNREELGKSIGILNAHKRIVMNYGEGYGIKIENDICKGTIISVKLPCREVDE</sequence>
<dbReference type="SUPFAM" id="SSF55874">
    <property type="entry name" value="ATPase domain of HSP90 chaperone/DNA topoisomerase II/histidine kinase"/>
    <property type="match status" value="1"/>
</dbReference>
<accession>A0A9N7JL80</accession>
<dbReference type="Proteomes" id="UP001055437">
    <property type="component" value="Chromosome"/>
</dbReference>
<dbReference type="AlphaFoldDB" id="A0A9N7JL80"/>
<dbReference type="OrthoDB" id="9809348at2"/>
<dbReference type="Proteomes" id="UP000280586">
    <property type="component" value="Chromosome"/>
</dbReference>
<evidence type="ECO:0000256" key="3">
    <source>
        <dbReference type="ARBA" id="ARBA00022679"/>
    </source>
</evidence>
<dbReference type="GO" id="GO:0000155">
    <property type="term" value="F:phosphorelay sensor kinase activity"/>
    <property type="evidence" value="ECO:0007669"/>
    <property type="project" value="InterPro"/>
</dbReference>
<dbReference type="KEGG" id="csep:CP523_05780"/>
<evidence type="ECO:0000256" key="6">
    <source>
        <dbReference type="SAM" id="Phobius"/>
    </source>
</evidence>
<keyword evidence="2" id="KW-0597">Phosphoprotein</keyword>
<keyword evidence="6" id="KW-0472">Membrane</keyword>
<evidence type="ECO:0000256" key="1">
    <source>
        <dbReference type="ARBA" id="ARBA00004370"/>
    </source>
</evidence>
<dbReference type="EMBL" id="CP099799">
    <property type="protein sequence ID" value="USS00589.1"/>
    <property type="molecule type" value="Genomic_DNA"/>
</dbReference>
<dbReference type="PANTHER" id="PTHR34220">
    <property type="entry name" value="SENSOR HISTIDINE KINASE YPDA"/>
    <property type="match status" value="1"/>
</dbReference>
<dbReference type="CDD" id="cd06225">
    <property type="entry name" value="HAMP"/>
    <property type="match status" value="1"/>
</dbReference>
<comment type="subcellular location">
    <subcellularLocation>
        <location evidence="1">Membrane</location>
    </subcellularLocation>
</comment>
<dbReference type="Gene3D" id="6.10.340.10">
    <property type="match status" value="1"/>
</dbReference>
<dbReference type="InterPro" id="IPR003660">
    <property type="entry name" value="HAMP_dom"/>
</dbReference>
<dbReference type="InterPro" id="IPR010559">
    <property type="entry name" value="Sig_transdc_His_kin_internal"/>
</dbReference>
<dbReference type="InterPro" id="IPR050640">
    <property type="entry name" value="Bact_2-comp_sensor_kinase"/>
</dbReference>
<feature type="coiled-coil region" evidence="5">
    <location>
        <begin position="364"/>
        <end position="391"/>
    </location>
</feature>
<dbReference type="Gene3D" id="3.30.565.10">
    <property type="entry name" value="Histidine kinase-like ATPase, C-terminal domain"/>
    <property type="match status" value="1"/>
</dbReference>
<keyword evidence="6" id="KW-0812">Transmembrane</keyword>
<evidence type="ECO:0000313" key="11">
    <source>
        <dbReference type="Proteomes" id="UP001055437"/>
    </source>
</evidence>
<evidence type="ECO:0000256" key="4">
    <source>
        <dbReference type="ARBA" id="ARBA00022777"/>
    </source>
</evidence>
<feature type="transmembrane region" description="Helical" evidence="6">
    <location>
        <begin position="287"/>
        <end position="308"/>
    </location>
</feature>
<gene>
    <name evidence="8" type="ORF">CP523_05780</name>
    <name evidence="9" type="ORF">NH397_14055</name>
</gene>
<keyword evidence="11" id="KW-1185">Reference proteome</keyword>
<dbReference type="GO" id="GO:0016020">
    <property type="term" value="C:membrane"/>
    <property type="evidence" value="ECO:0007669"/>
    <property type="project" value="UniProtKB-SubCell"/>
</dbReference>
<reference evidence="9" key="2">
    <citation type="submission" date="2022-06" db="EMBL/GenBank/DDBJ databases">
        <authorList>
            <person name="Holder M.E."/>
            <person name="Ajami N.J."/>
            <person name="Petrosino J.F."/>
        </authorList>
    </citation>
    <scope>NUCLEOTIDE SEQUENCE</scope>
    <source>
        <strain evidence="9">RMA 8861</strain>
    </source>
</reference>
<dbReference type="InterPro" id="IPR003594">
    <property type="entry name" value="HATPase_dom"/>
</dbReference>